<evidence type="ECO:0000313" key="3">
    <source>
        <dbReference type="EMBL" id="QFG51333.1"/>
    </source>
</evidence>
<reference evidence="3 4" key="1">
    <citation type="submission" date="2019-09" db="EMBL/GenBank/DDBJ databases">
        <title>Genome sequencing of Lactobacillus acetotolerans.</title>
        <authorList>
            <person name="Kim K."/>
        </authorList>
    </citation>
    <scope>NUCLEOTIDE SEQUENCE [LARGE SCALE GENOMIC DNA]</scope>
    <source>
        <strain evidence="3 4">LA749</strain>
    </source>
</reference>
<evidence type="ECO:0000259" key="2">
    <source>
        <dbReference type="Pfam" id="PF03217"/>
    </source>
</evidence>
<dbReference type="Proteomes" id="UP000325393">
    <property type="component" value="Chromosome"/>
</dbReference>
<dbReference type="AlphaFoldDB" id="A0A5P5ZIT2"/>
<proteinExistence type="predicted"/>
<feature type="domain" description="S-layer protein C-terminal" evidence="2">
    <location>
        <begin position="41"/>
        <end position="98"/>
    </location>
</feature>
<evidence type="ECO:0000256" key="1">
    <source>
        <dbReference type="SAM" id="SignalP"/>
    </source>
</evidence>
<feature type="signal peptide" evidence="1">
    <location>
        <begin position="1"/>
        <end position="20"/>
    </location>
</feature>
<keyword evidence="1" id="KW-0732">Signal</keyword>
<dbReference type="InterPro" id="IPR024968">
    <property type="entry name" value="SlpA_C_lactobacillus"/>
</dbReference>
<dbReference type="Pfam" id="PF03217">
    <property type="entry name" value="SlpA"/>
    <property type="match status" value="1"/>
</dbReference>
<feature type="chain" id="PRO_5039479393" evidence="1">
    <location>
        <begin position="21"/>
        <end position="346"/>
    </location>
</feature>
<dbReference type="NCBIfam" id="TIGR04320">
    <property type="entry name" value="Surf_Exclu_PgrA"/>
    <property type="match status" value="1"/>
</dbReference>
<protein>
    <submittedName>
        <fullName evidence="3">SEC10/PgrA surface exclusion domain-containing protein</fullName>
    </submittedName>
</protein>
<dbReference type="Gene3D" id="3.40.33.10">
    <property type="entry name" value="CAP"/>
    <property type="match status" value="1"/>
</dbReference>
<organism evidence="3 4">
    <name type="scientific">Lactobacillus acetotolerans</name>
    <dbReference type="NCBI Taxonomy" id="1600"/>
    <lineage>
        <taxon>Bacteria</taxon>
        <taxon>Bacillati</taxon>
        <taxon>Bacillota</taxon>
        <taxon>Bacilli</taxon>
        <taxon>Lactobacillales</taxon>
        <taxon>Lactobacillaceae</taxon>
        <taxon>Lactobacillus</taxon>
    </lineage>
</organism>
<name>A0A5P5ZIT2_9LACO</name>
<dbReference type="InterPro" id="IPR035940">
    <property type="entry name" value="CAP_sf"/>
</dbReference>
<gene>
    <name evidence="3" type="ORF">LA749_04720</name>
</gene>
<accession>A0A5P5ZIT2</accession>
<dbReference type="InterPro" id="IPR027607">
    <property type="entry name" value="Surf_Exclu_SEC10/PgrA"/>
</dbReference>
<dbReference type="EMBL" id="CP044496">
    <property type="protein sequence ID" value="QFG51333.1"/>
    <property type="molecule type" value="Genomic_DNA"/>
</dbReference>
<sequence>MKGIFMRYSKILNKIITVSAAVTLLAPVAATTINPTINNVQAATKSRKLTHNAYIYKANGKRANKKILKKGTYVKSSSIKKIKGKNYYHIGKNQYIKVTNTKKQNHVDNTSKLGKYVYNGGDQNKVYKEDTIKLPSGYNDTTVQEAVNNPSILDKQTAEGNKINKFVSESKADDDEKVDPTNLTTSQKQEINKFAIRLLNEARVQAGVNKVKTSQRTLKLALDVANEYQINNRDIFENGKPAHYIPGIVKAARENGVNIDDNYIEDAAIIFDIKPQTMTELKNTIYINLLSFLFNKNEYYHASDILDPTNVYDAVAISYAKESPMSHWIKMDKDTIENYTTDGTWN</sequence>
<evidence type="ECO:0000313" key="4">
    <source>
        <dbReference type="Proteomes" id="UP000325393"/>
    </source>
</evidence>